<dbReference type="EMBL" id="JBJURJ010000004">
    <property type="protein sequence ID" value="MFM9328145.1"/>
    <property type="molecule type" value="Genomic_DNA"/>
</dbReference>
<name>A0ACC7NVE8_9BACL</name>
<evidence type="ECO:0000313" key="1">
    <source>
        <dbReference type="EMBL" id="MFM9328145.1"/>
    </source>
</evidence>
<accession>A0ACC7NVE8</accession>
<dbReference type="Proteomes" id="UP001631969">
    <property type="component" value="Unassembled WGS sequence"/>
</dbReference>
<reference evidence="1" key="1">
    <citation type="submission" date="2024-12" db="EMBL/GenBank/DDBJ databases">
        <authorList>
            <person name="Wu N."/>
        </authorList>
    </citation>
    <scope>NUCLEOTIDE SEQUENCE</scope>
    <source>
        <strain evidence="1">P15</strain>
    </source>
</reference>
<evidence type="ECO:0000313" key="2">
    <source>
        <dbReference type="Proteomes" id="UP001631969"/>
    </source>
</evidence>
<protein>
    <submittedName>
        <fullName evidence="1">Uncharacterized protein</fullName>
    </submittedName>
</protein>
<comment type="caution">
    <text evidence="1">The sequence shown here is derived from an EMBL/GenBank/DDBJ whole genome shotgun (WGS) entry which is preliminary data.</text>
</comment>
<proteinExistence type="predicted"/>
<organism evidence="1 2">
    <name type="scientific">Paenibacillus mesotrionivorans</name>
    <dbReference type="NCBI Taxonomy" id="3160968"/>
    <lineage>
        <taxon>Bacteria</taxon>
        <taxon>Bacillati</taxon>
        <taxon>Bacillota</taxon>
        <taxon>Bacilli</taxon>
        <taxon>Bacillales</taxon>
        <taxon>Paenibacillaceae</taxon>
        <taxon>Paenibacillus</taxon>
    </lineage>
</organism>
<sequence>MSGLRQLDWQLVSFVAVSVCIELLGGLRYPRIYYCGPRRDTGDKM</sequence>
<keyword evidence="2" id="KW-1185">Reference proteome</keyword>
<gene>
    <name evidence="1" type="ORF">ACI1P1_07600</name>
</gene>